<keyword evidence="1" id="KW-0732">Signal</keyword>
<dbReference type="RefSeq" id="WP_223925529.1">
    <property type="nucleotide sequence ID" value="NZ_BPTU01000001.1"/>
</dbReference>
<name>A0A9R1CBD2_9BACT</name>
<dbReference type="Proteomes" id="UP000825483">
    <property type="component" value="Unassembled WGS sequence"/>
</dbReference>
<keyword evidence="3" id="KW-1185">Reference proteome</keyword>
<feature type="chain" id="PRO_5040371938" description="DUF3244 domain-containing protein" evidence="1">
    <location>
        <begin position="20"/>
        <end position="117"/>
    </location>
</feature>
<dbReference type="AlphaFoldDB" id="A0A9R1CBD2"/>
<dbReference type="GeneID" id="72466539"/>
<evidence type="ECO:0000313" key="3">
    <source>
        <dbReference type="Proteomes" id="UP000825483"/>
    </source>
</evidence>
<evidence type="ECO:0000313" key="2">
    <source>
        <dbReference type="EMBL" id="GJG59417.1"/>
    </source>
</evidence>
<evidence type="ECO:0008006" key="4">
    <source>
        <dbReference type="Google" id="ProtNLM"/>
    </source>
</evidence>
<organism evidence="2 3">
    <name type="scientific">Prevotella lacticifex</name>
    <dbReference type="NCBI Taxonomy" id="2854755"/>
    <lineage>
        <taxon>Bacteria</taxon>
        <taxon>Pseudomonadati</taxon>
        <taxon>Bacteroidota</taxon>
        <taxon>Bacteroidia</taxon>
        <taxon>Bacteroidales</taxon>
        <taxon>Prevotellaceae</taxon>
        <taxon>Prevotella</taxon>
    </lineage>
</organism>
<comment type="caution">
    <text evidence="2">The sequence shown here is derived from an EMBL/GenBank/DDBJ whole genome shotgun (WGS) entry which is preliminary data.</text>
</comment>
<dbReference type="EMBL" id="BPUB01000002">
    <property type="protein sequence ID" value="GJG59417.1"/>
    <property type="molecule type" value="Genomic_DNA"/>
</dbReference>
<sequence>MKQIISLLLMLLILSPSQASTINVKRAGTMHQGGARIPSATQVVADYDNGVITIDVSRYTGTVQLYVYDANNTIVNYAIATISGSGTVTMNIGDTPQGTYRLCIVLDNATYSGDLII</sequence>
<dbReference type="Gene3D" id="2.60.40.3080">
    <property type="match status" value="1"/>
</dbReference>
<evidence type="ECO:0000256" key="1">
    <source>
        <dbReference type="SAM" id="SignalP"/>
    </source>
</evidence>
<accession>A0A9R1CBD2</accession>
<protein>
    <recommendedName>
        <fullName evidence="4">DUF3244 domain-containing protein</fullName>
    </recommendedName>
</protein>
<gene>
    <name evidence="2" type="ORF">PRLR5076_22680</name>
</gene>
<feature type="signal peptide" evidence="1">
    <location>
        <begin position="1"/>
        <end position="19"/>
    </location>
</feature>
<proteinExistence type="predicted"/>
<reference evidence="2" key="1">
    <citation type="journal article" date="2022" name="Int. J. Syst. Evol. Microbiol.">
        <title>Prevotella lacticifex sp. nov., isolated from the rumen of cows.</title>
        <authorList>
            <person name="Shinkai T."/>
            <person name="Ikeyama N."/>
            <person name="Kumagai M."/>
            <person name="Ohmori H."/>
            <person name="Sakamoto M."/>
            <person name="Ohkuma M."/>
            <person name="Mitsumori M."/>
        </authorList>
    </citation>
    <scope>NUCLEOTIDE SEQUENCE</scope>
    <source>
        <strain evidence="2">R5076</strain>
    </source>
</reference>